<gene>
    <name evidence="1" type="ORF">GGQ96_001039</name>
</gene>
<evidence type="ECO:0000313" key="1">
    <source>
        <dbReference type="EMBL" id="MBB4616919.1"/>
    </source>
</evidence>
<comment type="caution">
    <text evidence="1">The sequence shown here is derived from an EMBL/GenBank/DDBJ whole genome shotgun (WGS) entry which is preliminary data.</text>
</comment>
<keyword evidence="2" id="KW-1185">Reference proteome</keyword>
<organism evidence="1 2">
    <name type="scientific">Sphingomonas abaci</name>
    <dbReference type="NCBI Taxonomy" id="237611"/>
    <lineage>
        <taxon>Bacteria</taxon>
        <taxon>Pseudomonadati</taxon>
        <taxon>Pseudomonadota</taxon>
        <taxon>Alphaproteobacteria</taxon>
        <taxon>Sphingomonadales</taxon>
        <taxon>Sphingomonadaceae</taxon>
        <taxon>Sphingomonas</taxon>
    </lineage>
</organism>
<dbReference type="EMBL" id="JACHNY010000002">
    <property type="protein sequence ID" value="MBB4616919.1"/>
    <property type="molecule type" value="Genomic_DNA"/>
</dbReference>
<reference evidence="1 2" key="1">
    <citation type="submission" date="2020-08" db="EMBL/GenBank/DDBJ databases">
        <title>Genomic Encyclopedia of Type Strains, Phase IV (KMG-IV): sequencing the most valuable type-strain genomes for metagenomic binning, comparative biology and taxonomic classification.</title>
        <authorList>
            <person name="Goeker M."/>
        </authorList>
    </citation>
    <scope>NUCLEOTIDE SEQUENCE [LARGE SCALE GENOMIC DNA]</scope>
    <source>
        <strain evidence="1 2">DSM 15867</strain>
    </source>
</reference>
<proteinExistence type="predicted"/>
<sequence length="66" mass="7007">MAQVSIDVTGSSTAALILSAHTLQTLVHKGILTPDDQMNILNASYQQLADDGQAALKAVYPNFTFS</sequence>
<protein>
    <submittedName>
        <fullName evidence="1">Uncharacterized protein</fullName>
    </submittedName>
</protein>
<accession>A0A7W7AIM4</accession>
<dbReference type="AlphaFoldDB" id="A0A7W7AIM4"/>
<evidence type="ECO:0000313" key="2">
    <source>
        <dbReference type="Proteomes" id="UP000574769"/>
    </source>
</evidence>
<dbReference type="Proteomes" id="UP000574769">
    <property type="component" value="Unassembled WGS sequence"/>
</dbReference>
<name>A0A7W7AIM4_9SPHN</name>
<dbReference type="RefSeq" id="WP_184112324.1">
    <property type="nucleotide sequence ID" value="NZ_JACHNY010000002.1"/>
</dbReference>